<gene>
    <name evidence="3" type="ORF">SDC9_115106</name>
</gene>
<reference evidence="3" key="1">
    <citation type="submission" date="2019-08" db="EMBL/GenBank/DDBJ databases">
        <authorList>
            <person name="Kucharzyk K."/>
            <person name="Murdoch R.W."/>
            <person name="Higgins S."/>
            <person name="Loffler F."/>
        </authorList>
    </citation>
    <scope>NUCLEOTIDE SEQUENCE</scope>
</reference>
<feature type="region of interest" description="Disordered" evidence="1">
    <location>
        <begin position="37"/>
        <end position="64"/>
    </location>
</feature>
<evidence type="ECO:0000313" key="3">
    <source>
        <dbReference type="EMBL" id="MPM68175.1"/>
    </source>
</evidence>
<evidence type="ECO:0000256" key="1">
    <source>
        <dbReference type="SAM" id="MobiDB-lite"/>
    </source>
</evidence>
<proteinExistence type="predicted"/>
<dbReference type="Pfam" id="PF08909">
    <property type="entry name" value="DUF1854"/>
    <property type="match status" value="1"/>
</dbReference>
<feature type="domain" description="DUF1854" evidence="2">
    <location>
        <begin position="67"/>
        <end position="190"/>
    </location>
</feature>
<dbReference type="AlphaFoldDB" id="A0A645BS70"/>
<accession>A0A645BS70</accession>
<dbReference type="EMBL" id="VSSQ01022104">
    <property type="protein sequence ID" value="MPM68175.1"/>
    <property type="molecule type" value="Genomic_DNA"/>
</dbReference>
<evidence type="ECO:0000259" key="2">
    <source>
        <dbReference type="Pfam" id="PF08909"/>
    </source>
</evidence>
<organism evidence="3">
    <name type="scientific">bioreactor metagenome</name>
    <dbReference type="NCBI Taxonomy" id="1076179"/>
    <lineage>
        <taxon>unclassified sequences</taxon>
        <taxon>metagenomes</taxon>
        <taxon>ecological metagenomes</taxon>
    </lineage>
</organism>
<name>A0A645BS70_9ZZZZ</name>
<sequence>MEENDKSLKDIIRLGFLDPVNSSFSMSENGFLMLCRKPTEKPETETVSESGSEPKADVKSNESTEERVILHRAFPFDKPDEYISVLNEKQEEIGLIKSLGDFNAETQAVLHAELDKKYFVFFINSIESVKERFGYSYWICESDCGKIRFTLRDTFRSIVKITPDRIFMQDVDGCRYELKSLAALDAKSFHKIELYI</sequence>
<feature type="compositionally biased region" description="Basic and acidic residues" evidence="1">
    <location>
        <begin position="52"/>
        <end position="64"/>
    </location>
</feature>
<protein>
    <recommendedName>
        <fullName evidence="2">DUF1854 domain-containing protein</fullName>
    </recommendedName>
</protein>
<dbReference type="InterPro" id="IPR015005">
    <property type="entry name" value="DUF1854"/>
</dbReference>
<comment type="caution">
    <text evidence="3">The sequence shown here is derived from an EMBL/GenBank/DDBJ whole genome shotgun (WGS) entry which is preliminary data.</text>
</comment>